<gene>
    <name evidence="1" type="ORF">KUDE01_009378</name>
</gene>
<keyword evidence="1" id="KW-0012">Acyltransferase</keyword>
<dbReference type="AlphaFoldDB" id="A0AAD9FL95"/>
<sequence>CAMAKGEGGGPKVSLCVDATCQQATVAARHHFSVNMVNEQRASLPNRMSMSTDNSNDIDFS</sequence>
<accession>A0AAD9FL95</accession>
<dbReference type="GO" id="GO:0016746">
    <property type="term" value="F:acyltransferase activity"/>
    <property type="evidence" value="ECO:0007669"/>
    <property type="project" value="UniProtKB-KW"/>
</dbReference>
<feature type="non-terminal residue" evidence="1">
    <location>
        <position position="61"/>
    </location>
</feature>
<name>A0AAD9FL95_DISEL</name>
<reference evidence="1" key="1">
    <citation type="submission" date="2023-04" db="EMBL/GenBank/DDBJ databases">
        <title>Chromosome-level genome of Chaenocephalus aceratus.</title>
        <authorList>
            <person name="Park H."/>
        </authorList>
    </citation>
    <scope>NUCLEOTIDE SEQUENCE</scope>
    <source>
        <strain evidence="1">DE</strain>
        <tissue evidence="1">Muscle</tissue>
    </source>
</reference>
<evidence type="ECO:0000313" key="1">
    <source>
        <dbReference type="EMBL" id="KAK1906982.1"/>
    </source>
</evidence>
<proteinExistence type="predicted"/>
<dbReference type="EMBL" id="JASDAP010000001">
    <property type="protein sequence ID" value="KAK1906982.1"/>
    <property type="molecule type" value="Genomic_DNA"/>
</dbReference>
<protein>
    <submittedName>
        <fullName evidence="1">Lipoamide acyltransferase component of branched-chain alpha-keto acid dehydrogenase</fullName>
    </submittedName>
</protein>
<organism evidence="1 2">
    <name type="scientific">Dissostichus eleginoides</name>
    <name type="common">Patagonian toothfish</name>
    <name type="synonym">Dissostichus amissus</name>
    <dbReference type="NCBI Taxonomy" id="100907"/>
    <lineage>
        <taxon>Eukaryota</taxon>
        <taxon>Metazoa</taxon>
        <taxon>Chordata</taxon>
        <taxon>Craniata</taxon>
        <taxon>Vertebrata</taxon>
        <taxon>Euteleostomi</taxon>
        <taxon>Actinopterygii</taxon>
        <taxon>Neopterygii</taxon>
        <taxon>Teleostei</taxon>
        <taxon>Neoteleostei</taxon>
        <taxon>Acanthomorphata</taxon>
        <taxon>Eupercaria</taxon>
        <taxon>Perciformes</taxon>
        <taxon>Notothenioidei</taxon>
        <taxon>Nototheniidae</taxon>
        <taxon>Dissostichus</taxon>
    </lineage>
</organism>
<keyword evidence="1" id="KW-0808">Transferase</keyword>
<keyword evidence="2" id="KW-1185">Reference proteome</keyword>
<comment type="caution">
    <text evidence="1">The sequence shown here is derived from an EMBL/GenBank/DDBJ whole genome shotgun (WGS) entry which is preliminary data.</text>
</comment>
<feature type="non-terminal residue" evidence="1">
    <location>
        <position position="1"/>
    </location>
</feature>
<dbReference type="Proteomes" id="UP001228049">
    <property type="component" value="Unassembled WGS sequence"/>
</dbReference>
<evidence type="ECO:0000313" key="2">
    <source>
        <dbReference type="Proteomes" id="UP001228049"/>
    </source>
</evidence>